<evidence type="ECO:0000313" key="7">
    <source>
        <dbReference type="EMBL" id="SDD16723.1"/>
    </source>
</evidence>
<dbReference type="Pfam" id="PF07690">
    <property type="entry name" value="MFS_1"/>
    <property type="match status" value="1"/>
</dbReference>
<accession>A0A1G6SIV2</accession>
<evidence type="ECO:0000256" key="5">
    <source>
        <dbReference type="ARBA" id="ARBA00022989"/>
    </source>
</evidence>
<dbReference type="PANTHER" id="PTHR42718:SF46">
    <property type="entry name" value="BLR6921 PROTEIN"/>
    <property type="match status" value="1"/>
</dbReference>
<dbReference type="InterPro" id="IPR020846">
    <property type="entry name" value="MFS_dom"/>
</dbReference>
<dbReference type="PROSITE" id="PS50850">
    <property type="entry name" value="MFS"/>
    <property type="match status" value="1"/>
</dbReference>
<sequence>MLIVDLTVMNVALPHIERELGFSPTGLAWVINAYTLPFGGFLLLGGRAGDWFGQRRVFLLGVVAFTLSSLLGGLADSAEMLIAARALQGVGAAAAGPNTLALVAGVFVEPRSKARALGLSAVVASGGFGLGLVMGGLLTEWFSWRAVLFINVPIGVLIAVSVRRFVGESLRRPNRLDVAGALTAVGGAGAVVYGFIRVAEQGWGVVDGIGCIVAGLLLMVVFVFVEARIRMPLMPLWLFGERNRAGAFLNFFLGPMITISTFFFLTQFMQTVLDYSALMTGLAFLPMACSIFVMARLMPMLLERWGPKPLVLVGAVLLVAGLLWLIGLSSGDTYFTGLFGPLVLVGLGGGVGFSPLVVVIMTTVGQEDAGVAGGVLQTMQQLGAAVGLALLVTIATMMGGARGGLGHAAFIKGMSSAFVAAAVLAAMTFAVGLTFRGRAG</sequence>
<name>A0A1G6SIV2_9PSEU</name>
<dbReference type="AlphaFoldDB" id="A0A1G6SIV2"/>
<dbReference type="STRING" id="530584.SAMN05421630_106217"/>
<keyword evidence="6" id="KW-0472">Membrane</keyword>
<keyword evidence="4" id="KW-0812">Transmembrane</keyword>
<organism evidence="7 8">
    <name type="scientific">Prauserella marina</name>
    <dbReference type="NCBI Taxonomy" id="530584"/>
    <lineage>
        <taxon>Bacteria</taxon>
        <taxon>Bacillati</taxon>
        <taxon>Actinomycetota</taxon>
        <taxon>Actinomycetes</taxon>
        <taxon>Pseudonocardiales</taxon>
        <taxon>Pseudonocardiaceae</taxon>
        <taxon>Prauserella</taxon>
    </lineage>
</organism>
<comment type="subcellular location">
    <subcellularLocation>
        <location evidence="1">Cell membrane</location>
        <topology evidence="1">Multi-pass membrane protein</topology>
    </subcellularLocation>
</comment>
<dbReference type="GO" id="GO:0022857">
    <property type="term" value="F:transmembrane transporter activity"/>
    <property type="evidence" value="ECO:0007669"/>
    <property type="project" value="InterPro"/>
</dbReference>
<dbReference type="OrthoDB" id="4325372at2"/>
<evidence type="ECO:0000256" key="3">
    <source>
        <dbReference type="ARBA" id="ARBA00022475"/>
    </source>
</evidence>
<evidence type="ECO:0000256" key="4">
    <source>
        <dbReference type="ARBA" id="ARBA00022692"/>
    </source>
</evidence>
<gene>
    <name evidence="7" type="ORF">SAMN05421630_106217</name>
</gene>
<dbReference type="EMBL" id="FMZE01000006">
    <property type="protein sequence ID" value="SDD16723.1"/>
    <property type="molecule type" value="Genomic_DNA"/>
</dbReference>
<keyword evidence="8" id="KW-1185">Reference proteome</keyword>
<protein>
    <submittedName>
        <fullName evidence="7">Drug resistance transporter, EmrB/QacA subfamily</fullName>
    </submittedName>
</protein>
<keyword evidence="3" id="KW-1003">Cell membrane</keyword>
<evidence type="ECO:0000313" key="8">
    <source>
        <dbReference type="Proteomes" id="UP000199494"/>
    </source>
</evidence>
<dbReference type="CDD" id="cd17321">
    <property type="entry name" value="MFS_MMR_MDR_like"/>
    <property type="match status" value="1"/>
</dbReference>
<dbReference type="Proteomes" id="UP000199494">
    <property type="component" value="Unassembled WGS sequence"/>
</dbReference>
<proteinExistence type="predicted"/>
<dbReference type="Gene3D" id="1.20.1250.20">
    <property type="entry name" value="MFS general substrate transporter like domains"/>
    <property type="match status" value="1"/>
</dbReference>
<evidence type="ECO:0000256" key="2">
    <source>
        <dbReference type="ARBA" id="ARBA00022448"/>
    </source>
</evidence>
<dbReference type="SUPFAM" id="SSF103473">
    <property type="entry name" value="MFS general substrate transporter"/>
    <property type="match status" value="1"/>
</dbReference>
<evidence type="ECO:0000256" key="6">
    <source>
        <dbReference type="ARBA" id="ARBA00023136"/>
    </source>
</evidence>
<dbReference type="InterPro" id="IPR011701">
    <property type="entry name" value="MFS"/>
</dbReference>
<dbReference type="InterPro" id="IPR036259">
    <property type="entry name" value="MFS_trans_sf"/>
</dbReference>
<evidence type="ECO:0000256" key="1">
    <source>
        <dbReference type="ARBA" id="ARBA00004651"/>
    </source>
</evidence>
<keyword evidence="5" id="KW-1133">Transmembrane helix</keyword>
<reference evidence="7 8" key="1">
    <citation type="submission" date="2016-10" db="EMBL/GenBank/DDBJ databases">
        <authorList>
            <person name="de Groot N.N."/>
        </authorList>
    </citation>
    <scope>NUCLEOTIDE SEQUENCE [LARGE SCALE GENOMIC DNA]</scope>
    <source>
        <strain evidence="7 8">CGMCC 4.5506</strain>
    </source>
</reference>
<dbReference type="GO" id="GO:0005886">
    <property type="term" value="C:plasma membrane"/>
    <property type="evidence" value="ECO:0007669"/>
    <property type="project" value="UniProtKB-SubCell"/>
</dbReference>
<dbReference type="PANTHER" id="PTHR42718">
    <property type="entry name" value="MAJOR FACILITATOR SUPERFAMILY MULTIDRUG TRANSPORTER MFSC"/>
    <property type="match status" value="1"/>
</dbReference>
<dbReference type="Gene3D" id="1.20.1720.10">
    <property type="entry name" value="Multidrug resistance protein D"/>
    <property type="match status" value="1"/>
</dbReference>
<keyword evidence="2" id="KW-0813">Transport</keyword>